<proteinExistence type="predicted"/>
<protein>
    <submittedName>
        <fullName evidence="1">14809_t:CDS:1</fullName>
    </submittedName>
</protein>
<dbReference type="Proteomes" id="UP000789342">
    <property type="component" value="Unassembled WGS sequence"/>
</dbReference>
<dbReference type="AlphaFoldDB" id="A0A9N9G8G7"/>
<evidence type="ECO:0000313" key="2">
    <source>
        <dbReference type="Proteomes" id="UP000789342"/>
    </source>
</evidence>
<gene>
    <name evidence="1" type="ORF">AMORRO_LOCUS7239</name>
</gene>
<evidence type="ECO:0000313" key="1">
    <source>
        <dbReference type="EMBL" id="CAG8588542.1"/>
    </source>
</evidence>
<dbReference type="OrthoDB" id="2314600at2759"/>
<sequence>MVKFELFGALVKKAFSSGKIHLPHKPLSETRWAGITLIHFERAQKQKWQFGTINEDGSPNGCNAPNILNYLINMPVREVFYDPPVPAIAYTPLPTPPAVLMGTNITIDLYEVQQSVLLYQEK</sequence>
<reference evidence="1" key="1">
    <citation type="submission" date="2021-06" db="EMBL/GenBank/DDBJ databases">
        <authorList>
            <person name="Kallberg Y."/>
            <person name="Tangrot J."/>
            <person name="Rosling A."/>
        </authorList>
    </citation>
    <scope>NUCLEOTIDE SEQUENCE</scope>
    <source>
        <strain evidence="1">CL551</strain>
    </source>
</reference>
<keyword evidence="2" id="KW-1185">Reference proteome</keyword>
<name>A0A9N9G8G7_9GLOM</name>
<organism evidence="1 2">
    <name type="scientific">Acaulospora morrowiae</name>
    <dbReference type="NCBI Taxonomy" id="94023"/>
    <lineage>
        <taxon>Eukaryota</taxon>
        <taxon>Fungi</taxon>
        <taxon>Fungi incertae sedis</taxon>
        <taxon>Mucoromycota</taxon>
        <taxon>Glomeromycotina</taxon>
        <taxon>Glomeromycetes</taxon>
        <taxon>Diversisporales</taxon>
        <taxon>Acaulosporaceae</taxon>
        <taxon>Acaulospora</taxon>
    </lineage>
</organism>
<dbReference type="EMBL" id="CAJVPV010005294">
    <property type="protein sequence ID" value="CAG8588542.1"/>
    <property type="molecule type" value="Genomic_DNA"/>
</dbReference>
<accession>A0A9N9G8G7</accession>
<comment type="caution">
    <text evidence="1">The sequence shown here is derived from an EMBL/GenBank/DDBJ whole genome shotgun (WGS) entry which is preliminary data.</text>
</comment>